<evidence type="ECO:0000313" key="2">
    <source>
        <dbReference type="Proteomes" id="UP000183832"/>
    </source>
</evidence>
<evidence type="ECO:0000313" key="1">
    <source>
        <dbReference type="EMBL" id="CRK99675.1"/>
    </source>
</evidence>
<protein>
    <submittedName>
        <fullName evidence="1">CLUMA_CG013074, isoform A</fullName>
    </submittedName>
</protein>
<gene>
    <name evidence="1" type="ORF">CLUMA_CG013074</name>
</gene>
<proteinExistence type="predicted"/>
<dbReference type="EMBL" id="CVRI01000052">
    <property type="protein sequence ID" value="CRK99675.1"/>
    <property type="molecule type" value="Genomic_DNA"/>
</dbReference>
<organism evidence="1 2">
    <name type="scientific">Clunio marinus</name>
    <dbReference type="NCBI Taxonomy" id="568069"/>
    <lineage>
        <taxon>Eukaryota</taxon>
        <taxon>Metazoa</taxon>
        <taxon>Ecdysozoa</taxon>
        <taxon>Arthropoda</taxon>
        <taxon>Hexapoda</taxon>
        <taxon>Insecta</taxon>
        <taxon>Pterygota</taxon>
        <taxon>Neoptera</taxon>
        <taxon>Endopterygota</taxon>
        <taxon>Diptera</taxon>
        <taxon>Nematocera</taxon>
        <taxon>Chironomoidea</taxon>
        <taxon>Chironomidae</taxon>
        <taxon>Clunio</taxon>
    </lineage>
</organism>
<name>A0A1J1IHH8_9DIPT</name>
<keyword evidence="2" id="KW-1185">Reference proteome</keyword>
<sequence>MVIDNSQILKGRKVWDKFQVPIDSFRLVAKNIETFRFAEGYLESSIVKSTKNSISTNLY</sequence>
<dbReference type="AlphaFoldDB" id="A0A1J1IHH8"/>
<accession>A0A1J1IHH8</accession>
<reference evidence="1 2" key="1">
    <citation type="submission" date="2015-04" db="EMBL/GenBank/DDBJ databases">
        <authorList>
            <person name="Syromyatnikov M.Y."/>
            <person name="Popov V.N."/>
        </authorList>
    </citation>
    <scope>NUCLEOTIDE SEQUENCE [LARGE SCALE GENOMIC DNA]</scope>
</reference>
<dbReference type="Proteomes" id="UP000183832">
    <property type="component" value="Unassembled WGS sequence"/>
</dbReference>